<dbReference type="InterPro" id="IPR052344">
    <property type="entry name" value="Transposase-related"/>
</dbReference>
<dbReference type="Pfam" id="PF13817">
    <property type="entry name" value="DDE_Tnp_IS66_C"/>
    <property type="match status" value="1"/>
</dbReference>
<reference evidence="5 6" key="1">
    <citation type="submission" date="2019-12" db="EMBL/GenBank/DDBJ databases">
        <title>Shinella granuli gen. nov., sp. nov., and proposal of the reclassification of Zoogloea ramigera ATCC 19623 as Shinella zoogloeoides sp. nov.</title>
        <authorList>
            <person name="Gao J."/>
        </authorList>
    </citation>
    <scope>NUCLEOTIDE SEQUENCE [LARGE SCALE GENOMIC DNA]</scope>
    <source>
        <strain evidence="5 6">DSM 287</strain>
    </source>
</reference>
<evidence type="ECO:0000313" key="6">
    <source>
        <dbReference type="Proteomes" id="UP000440304"/>
    </source>
</evidence>
<feature type="domain" description="Transposase TnpC homeodomain" evidence="3">
    <location>
        <begin position="36"/>
        <end position="108"/>
    </location>
</feature>
<dbReference type="PANTHER" id="PTHR33678">
    <property type="entry name" value="BLL1576 PROTEIN"/>
    <property type="match status" value="1"/>
</dbReference>
<evidence type="ECO:0000259" key="4">
    <source>
        <dbReference type="Pfam" id="PF13817"/>
    </source>
</evidence>
<dbReference type="AlphaFoldDB" id="A0A6N8TIX8"/>
<dbReference type="RefSeq" id="WP_160787690.1">
    <property type="nucleotide sequence ID" value="NZ_CP086610.1"/>
</dbReference>
<dbReference type="InterPro" id="IPR024463">
    <property type="entry name" value="Transposase_TnpC_homeodom"/>
</dbReference>
<dbReference type="Pfam" id="PF13005">
    <property type="entry name" value="zf-IS66"/>
    <property type="match status" value="1"/>
</dbReference>
<dbReference type="Proteomes" id="UP000440304">
    <property type="component" value="Unassembled WGS sequence"/>
</dbReference>
<dbReference type="NCBIfam" id="NF033517">
    <property type="entry name" value="transpos_IS66"/>
    <property type="match status" value="1"/>
</dbReference>
<feature type="domain" description="Transposase IS66 C-terminal" evidence="4">
    <location>
        <begin position="476"/>
        <end position="513"/>
    </location>
</feature>
<proteinExistence type="predicted"/>
<accession>A0A6N8TIX8</accession>
<dbReference type="InterPro" id="IPR039552">
    <property type="entry name" value="IS66_C"/>
</dbReference>
<dbReference type="EMBL" id="WUML01000022">
    <property type="protein sequence ID" value="MXO02395.1"/>
    <property type="molecule type" value="Genomic_DNA"/>
</dbReference>
<feature type="domain" description="Transposase IS66 central" evidence="1">
    <location>
        <begin position="179"/>
        <end position="469"/>
    </location>
</feature>
<gene>
    <name evidence="5" type="ORF">GR156_18930</name>
</gene>
<dbReference type="OrthoDB" id="9800877at2"/>
<evidence type="ECO:0000259" key="2">
    <source>
        <dbReference type="Pfam" id="PF13005"/>
    </source>
</evidence>
<comment type="caution">
    <text evidence="5">The sequence shown here is derived from an EMBL/GenBank/DDBJ whole genome shotgun (WGS) entry which is preliminary data.</text>
</comment>
<evidence type="ECO:0000259" key="3">
    <source>
        <dbReference type="Pfam" id="PF13007"/>
    </source>
</evidence>
<evidence type="ECO:0000313" key="5">
    <source>
        <dbReference type="EMBL" id="MXO02395.1"/>
    </source>
</evidence>
<name>A0A6N8TIX8_SHIZO</name>
<dbReference type="Pfam" id="PF03050">
    <property type="entry name" value="DDE_Tnp_IS66"/>
    <property type="match status" value="1"/>
</dbReference>
<organism evidence="5 6">
    <name type="scientific">Shinella zoogloeoides</name>
    <name type="common">Crabtreella saccharophila</name>
    <dbReference type="NCBI Taxonomy" id="352475"/>
    <lineage>
        <taxon>Bacteria</taxon>
        <taxon>Pseudomonadati</taxon>
        <taxon>Pseudomonadota</taxon>
        <taxon>Alphaproteobacteria</taxon>
        <taxon>Hyphomicrobiales</taxon>
        <taxon>Rhizobiaceae</taxon>
        <taxon>Shinella</taxon>
    </lineage>
</organism>
<dbReference type="PANTHER" id="PTHR33678:SF1">
    <property type="entry name" value="BLL1576 PROTEIN"/>
    <property type="match status" value="1"/>
</dbReference>
<dbReference type="InterPro" id="IPR004291">
    <property type="entry name" value="Transposase_IS66_central"/>
</dbReference>
<feature type="domain" description="Transposase IS66 zinc-finger binding" evidence="2">
    <location>
        <begin position="123"/>
        <end position="164"/>
    </location>
</feature>
<protein>
    <submittedName>
        <fullName evidence="5">IS66 family transposase</fullName>
    </submittedName>
</protein>
<dbReference type="Pfam" id="PF13007">
    <property type="entry name" value="LZ_Tnp_IS66"/>
    <property type="match status" value="1"/>
</dbReference>
<dbReference type="InterPro" id="IPR024474">
    <property type="entry name" value="Znf_dom_IS66"/>
</dbReference>
<sequence length="536" mass="58672">MASASADLPDDVATLQALLIAARAETAAHLLMIEKLKAQLAKLRRMQFGQSSEKLDAAIHQLELALEDVEEGTAARTVLERAVMPATPDARQHPVRRPLPDHLPREEIVHWPAGIADGDLGCGCQACGGQLRRLGQDETEVLERVTQFKVVRHIRPKIVCRLCEAIVQAPMPSLPIERGRPGPGLLAHVLVAKYADHLPLYRQSEVYAREGVDLDRSTLADWVGSAAALLTPLAEAIGKHAMAGRALHADDTPVPVLAPGFGKTATGRLWVYVRDERPHAGDAAPAVLYRYTPDRKGVRPQGHLQGFAGYLHADGYAGFDKLYAGSPGKRAAIAEVACWAHVRRKFFDIHQANASPVAAEALRRIGELYQVEDAVRGRPPDERRRSRQEHAVPRLANLRTWFDTTLPKLSGKSELARAIRYGLSRWPALTRYADRGDLEIDNNAAERAIRPLAIGRKNWLFAGSDKGGERAAVIYTLIGTARLNGLDPQAYLRDVLARIGDHPINRVGELAPWNWTSHARTVAPTEAVVEGAAGPR</sequence>
<evidence type="ECO:0000259" key="1">
    <source>
        <dbReference type="Pfam" id="PF03050"/>
    </source>
</evidence>